<evidence type="ECO:0000256" key="1">
    <source>
        <dbReference type="SAM" id="SignalP"/>
    </source>
</evidence>
<name>A0A934VGN1_9BACT</name>
<dbReference type="RefSeq" id="WP_200390475.1">
    <property type="nucleotide sequence ID" value="NZ_JAENIO010000005.1"/>
</dbReference>
<keyword evidence="4" id="KW-1185">Reference proteome</keyword>
<dbReference type="Pfam" id="PF01841">
    <property type="entry name" value="Transglut_core"/>
    <property type="match status" value="1"/>
</dbReference>
<evidence type="ECO:0000259" key="2">
    <source>
        <dbReference type="Pfam" id="PF01841"/>
    </source>
</evidence>
<dbReference type="AlphaFoldDB" id="A0A934VGN1"/>
<proteinExistence type="predicted"/>
<reference evidence="3" key="1">
    <citation type="submission" date="2021-01" db="EMBL/GenBank/DDBJ databases">
        <title>Modified the classification status of verrucomicrobia.</title>
        <authorList>
            <person name="Feng X."/>
        </authorList>
    </citation>
    <scope>NUCLEOTIDE SEQUENCE</scope>
    <source>
        <strain evidence="3">KCTC 12986</strain>
    </source>
</reference>
<keyword evidence="1" id="KW-0732">Signal</keyword>
<dbReference type="InterPro" id="IPR002931">
    <property type="entry name" value="Transglutaminase-like"/>
</dbReference>
<accession>A0A934VGN1</accession>
<evidence type="ECO:0000313" key="4">
    <source>
        <dbReference type="Proteomes" id="UP000604083"/>
    </source>
</evidence>
<dbReference type="EMBL" id="JAENIO010000005">
    <property type="protein sequence ID" value="MBK1833043.1"/>
    <property type="molecule type" value="Genomic_DNA"/>
</dbReference>
<comment type="caution">
    <text evidence="3">The sequence shown here is derived from an EMBL/GenBank/DDBJ whole genome shotgun (WGS) entry which is preliminary data.</text>
</comment>
<sequence>MKRTLVFLASLCALGSSPLPAATLPPLVEQEILGEQLLSYRYDLLRESLRQDADSLVENLSARALSAALEEDEVRTRLLLLSILNKLPAEAISDRDWTAENRGFLGWLFLSPDRLGMLLNELRPEDDALAVLTNWAELWRREENLTYREQYAPLALALALIYDQPGSVRTSSDHTYQSLDRDERYRYFVKASEGNDLDTSCARMTPRELVRVVDLKISRFEIDWSLKKMRESRKNWGSTYGEVEYLMERAVNGENPYDYYILPEILEKGGICHDQANFASESGKARGIPAVYVHGTGNRGAHAWVEYMPDDESWQSYGSQGIVNGFVYDTQRGKSVSSRLIWLESSEDYRAEKRVPILLMLELARSAREQGKWESAQTLLQEARRMASLVVDIWLEEVELTKAREGQAEDWKNLLADMERNYDEHSNILEDIASIRKEHLLPTLDENEMIKALESEIRSVARKNGSEGDLVSDAVASLAEILVANESGEALRKLYASSFRRYGEDLELFEKLMKSYQSYGRRLPLVAPEIPADLEKYYKRMAETSSKEYFRGEMELKLYQQVGNAYRQAGNEEEADSIAKKIERRRSRLERSAL</sequence>
<dbReference type="Gene3D" id="3.10.620.30">
    <property type="match status" value="1"/>
</dbReference>
<feature type="domain" description="Transglutaminase-like" evidence="2">
    <location>
        <begin position="262"/>
        <end position="316"/>
    </location>
</feature>
<gene>
    <name evidence="3" type="ORF">JIN78_03130</name>
</gene>
<dbReference type="Proteomes" id="UP000604083">
    <property type="component" value="Unassembled WGS sequence"/>
</dbReference>
<feature type="signal peptide" evidence="1">
    <location>
        <begin position="1"/>
        <end position="21"/>
    </location>
</feature>
<dbReference type="SUPFAM" id="SSF54001">
    <property type="entry name" value="Cysteine proteinases"/>
    <property type="match status" value="1"/>
</dbReference>
<organism evidence="3 4">
    <name type="scientific">Roseibacillus ishigakijimensis</name>
    <dbReference type="NCBI Taxonomy" id="454146"/>
    <lineage>
        <taxon>Bacteria</taxon>
        <taxon>Pseudomonadati</taxon>
        <taxon>Verrucomicrobiota</taxon>
        <taxon>Verrucomicrobiia</taxon>
        <taxon>Verrucomicrobiales</taxon>
        <taxon>Verrucomicrobiaceae</taxon>
        <taxon>Roseibacillus</taxon>
    </lineage>
</organism>
<protein>
    <submittedName>
        <fullName evidence="3">Transglutaminase domain-containing protein</fullName>
    </submittedName>
</protein>
<feature type="chain" id="PRO_5037366966" evidence="1">
    <location>
        <begin position="22"/>
        <end position="594"/>
    </location>
</feature>
<dbReference type="InterPro" id="IPR038765">
    <property type="entry name" value="Papain-like_cys_pep_sf"/>
</dbReference>
<evidence type="ECO:0000313" key="3">
    <source>
        <dbReference type="EMBL" id="MBK1833043.1"/>
    </source>
</evidence>